<name>A0ABW8F6C9_9ACTN</name>
<evidence type="ECO:0000313" key="2">
    <source>
        <dbReference type="Proteomes" id="UP001617511"/>
    </source>
</evidence>
<dbReference type="Proteomes" id="UP001617511">
    <property type="component" value="Unassembled WGS sequence"/>
</dbReference>
<sequence length="62" mass="7313">MTRPRPNGTCPTGKLRYRDRIAALLALARIDDIDPRRREKRAYRCPRCRGWHLTSRPPQGNR</sequence>
<accession>A0ABW8F6C9</accession>
<evidence type="ECO:0000313" key="1">
    <source>
        <dbReference type="EMBL" id="MFJ4077599.1"/>
    </source>
</evidence>
<gene>
    <name evidence="1" type="ORF">ACIP2Z_01405</name>
</gene>
<dbReference type="RefSeq" id="WP_359630090.1">
    <property type="nucleotide sequence ID" value="NZ_JBEYEN010000002.1"/>
</dbReference>
<keyword evidence="2" id="KW-1185">Reference proteome</keyword>
<proteinExistence type="predicted"/>
<dbReference type="EMBL" id="JBIVGG010000001">
    <property type="protein sequence ID" value="MFJ4077599.1"/>
    <property type="molecule type" value="Genomic_DNA"/>
</dbReference>
<reference evidence="1 2" key="1">
    <citation type="submission" date="2024-10" db="EMBL/GenBank/DDBJ databases">
        <title>The Natural Products Discovery Center: Release of the First 8490 Sequenced Strains for Exploring Actinobacteria Biosynthetic Diversity.</title>
        <authorList>
            <person name="Kalkreuter E."/>
            <person name="Kautsar S.A."/>
            <person name="Yang D."/>
            <person name="Bader C.D."/>
            <person name="Teijaro C.N."/>
            <person name="Fluegel L."/>
            <person name="Davis C.M."/>
            <person name="Simpson J.R."/>
            <person name="Lauterbach L."/>
            <person name="Steele A.D."/>
            <person name="Gui C."/>
            <person name="Meng S."/>
            <person name="Li G."/>
            <person name="Viehrig K."/>
            <person name="Ye F."/>
            <person name="Su P."/>
            <person name="Kiefer A.F."/>
            <person name="Nichols A."/>
            <person name="Cepeda A.J."/>
            <person name="Yan W."/>
            <person name="Fan B."/>
            <person name="Jiang Y."/>
            <person name="Adhikari A."/>
            <person name="Zheng C.-J."/>
            <person name="Schuster L."/>
            <person name="Cowan T.M."/>
            <person name="Smanski M.J."/>
            <person name="Chevrette M.G."/>
            <person name="De Carvalho L.P.S."/>
            <person name="Shen B."/>
        </authorList>
    </citation>
    <scope>NUCLEOTIDE SEQUENCE [LARGE SCALE GENOMIC DNA]</scope>
    <source>
        <strain evidence="1 2">NPDC089932</strain>
    </source>
</reference>
<protein>
    <submittedName>
        <fullName evidence="1">Uncharacterized protein</fullName>
    </submittedName>
</protein>
<organism evidence="1 2">
    <name type="scientific">Streptomyces iakyrus</name>
    <dbReference type="NCBI Taxonomy" id="68219"/>
    <lineage>
        <taxon>Bacteria</taxon>
        <taxon>Bacillati</taxon>
        <taxon>Actinomycetota</taxon>
        <taxon>Actinomycetes</taxon>
        <taxon>Kitasatosporales</taxon>
        <taxon>Streptomycetaceae</taxon>
        <taxon>Streptomyces</taxon>
    </lineage>
</organism>
<comment type="caution">
    <text evidence="1">The sequence shown here is derived from an EMBL/GenBank/DDBJ whole genome shotgun (WGS) entry which is preliminary data.</text>
</comment>